<dbReference type="GO" id="GO:0005886">
    <property type="term" value="C:plasma membrane"/>
    <property type="evidence" value="ECO:0007669"/>
    <property type="project" value="UniProtKB-SubCell"/>
</dbReference>
<evidence type="ECO:0000256" key="13">
    <source>
        <dbReference type="ARBA" id="ARBA00023136"/>
    </source>
</evidence>
<dbReference type="SUPFAM" id="SSF55874">
    <property type="entry name" value="ATPase domain of HSP90 chaperone/DNA topoisomerase II/histidine kinase"/>
    <property type="match status" value="1"/>
</dbReference>
<dbReference type="CDD" id="cd06225">
    <property type="entry name" value="HAMP"/>
    <property type="match status" value="1"/>
</dbReference>
<dbReference type="SMART" id="SM00388">
    <property type="entry name" value="HisKA"/>
    <property type="match status" value="1"/>
</dbReference>
<dbReference type="InterPro" id="IPR003660">
    <property type="entry name" value="HAMP_dom"/>
</dbReference>
<keyword evidence="5" id="KW-0597">Phosphoprotein</keyword>
<keyword evidence="12" id="KW-0902">Two-component regulatory system</keyword>
<dbReference type="Pfam" id="PF02518">
    <property type="entry name" value="HATPase_c"/>
    <property type="match status" value="1"/>
</dbReference>
<evidence type="ECO:0000256" key="3">
    <source>
        <dbReference type="ARBA" id="ARBA00012438"/>
    </source>
</evidence>
<proteinExistence type="predicted"/>
<dbReference type="InterPro" id="IPR003594">
    <property type="entry name" value="HATPase_dom"/>
</dbReference>
<dbReference type="PANTHER" id="PTHR45528:SF1">
    <property type="entry name" value="SENSOR HISTIDINE KINASE CPXA"/>
    <property type="match status" value="1"/>
</dbReference>
<keyword evidence="10" id="KW-0067">ATP-binding</keyword>
<organism evidence="17 18">
    <name type="scientific">Anaerobutyricum hallii</name>
    <dbReference type="NCBI Taxonomy" id="39488"/>
    <lineage>
        <taxon>Bacteria</taxon>
        <taxon>Bacillati</taxon>
        <taxon>Bacillota</taxon>
        <taxon>Clostridia</taxon>
        <taxon>Lachnospirales</taxon>
        <taxon>Lachnospiraceae</taxon>
        <taxon>Anaerobutyricum</taxon>
    </lineage>
</organism>
<dbReference type="PROSITE" id="PS50885">
    <property type="entry name" value="HAMP"/>
    <property type="match status" value="1"/>
</dbReference>
<evidence type="ECO:0000256" key="8">
    <source>
        <dbReference type="ARBA" id="ARBA00022741"/>
    </source>
</evidence>
<dbReference type="SMART" id="SM00304">
    <property type="entry name" value="HAMP"/>
    <property type="match status" value="1"/>
</dbReference>
<dbReference type="PROSITE" id="PS50109">
    <property type="entry name" value="HIS_KIN"/>
    <property type="match status" value="1"/>
</dbReference>
<sequence>MGKIKNLSLRKTIVLYMIISLIISFYLSALTMRIASTVQNNIWWNYVDQEEYFEMAEGDGRRYLPDVPRPHSYEMKEFDYHVSEICDFLQTFTVLIVSVAGSIIAVFLFYKHKLKCPIEELELASRQVGRNNLDFHITYENEDEMGGLCKEFERMRGQLAENNQQLWKMLEEEKALRAAIAHDIRSPLSVLEGYQEMLSEYLPKKEINMEQALEMVNESKKQIERMDIFVETMRKMSSLDTRELVAEEITSKQVEIDVRAEMNVFRKKFGKLYELECSETEEKFSGDKEVILEVIENLLSNAFRYAKTKVEMEVFLTCSELQIRIKDDGVGFTIDKQKATELFYQQNVKDSLKHSGMGMYISRLYCEKHGGQLLIENEKQSGAVITAVFHRIA</sequence>
<dbReference type="Gene3D" id="6.10.340.10">
    <property type="match status" value="1"/>
</dbReference>
<evidence type="ECO:0000256" key="10">
    <source>
        <dbReference type="ARBA" id="ARBA00022840"/>
    </source>
</evidence>
<evidence type="ECO:0000256" key="6">
    <source>
        <dbReference type="ARBA" id="ARBA00022679"/>
    </source>
</evidence>
<dbReference type="SUPFAM" id="SSF158472">
    <property type="entry name" value="HAMP domain-like"/>
    <property type="match status" value="1"/>
</dbReference>
<evidence type="ECO:0000256" key="7">
    <source>
        <dbReference type="ARBA" id="ARBA00022692"/>
    </source>
</evidence>
<dbReference type="Proteomes" id="UP000095390">
    <property type="component" value="Unassembled WGS sequence"/>
</dbReference>
<evidence type="ECO:0000313" key="18">
    <source>
        <dbReference type="Proteomes" id="UP000095390"/>
    </source>
</evidence>
<evidence type="ECO:0000256" key="9">
    <source>
        <dbReference type="ARBA" id="ARBA00022777"/>
    </source>
</evidence>
<keyword evidence="9 17" id="KW-0418">Kinase</keyword>
<dbReference type="Gene3D" id="3.30.565.10">
    <property type="entry name" value="Histidine kinase-like ATPase, C-terminal domain"/>
    <property type="match status" value="1"/>
</dbReference>
<evidence type="ECO:0000256" key="12">
    <source>
        <dbReference type="ARBA" id="ARBA00023012"/>
    </source>
</evidence>
<reference evidence="17 18" key="1">
    <citation type="submission" date="2015-09" db="EMBL/GenBank/DDBJ databases">
        <authorList>
            <consortium name="Pathogen Informatics"/>
        </authorList>
    </citation>
    <scope>NUCLEOTIDE SEQUENCE [LARGE SCALE GENOMIC DNA]</scope>
    <source>
        <strain evidence="17 18">2789STDY5834966</strain>
    </source>
</reference>
<protein>
    <recommendedName>
        <fullName evidence="3">histidine kinase</fullName>
        <ecNumber evidence="3">2.7.13.3</ecNumber>
    </recommendedName>
</protein>
<dbReference type="EMBL" id="CYYC01000019">
    <property type="protein sequence ID" value="CUN02701.1"/>
    <property type="molecule type" value="Genomic_DNA"/>
</dbReference>
<dbReference type="InterPro" id="IPR003661">
    <property type="entry name" value="HisK_dim/P_dom"/>
</dbReference>
<keyword evidence="11 14" id="KW-1133">Transmembrane helix</keyword>
<dbReference type="PRINTS" id="PR01780">
    <property type="entry name" value="LANTIREGPROT"/>
</dbReference>
<dbReference type="GO" id="GO:0005524">
    <property type="term" value="F:ATP binding"/>
    <property type="evidence" value="ECO:0007669"/>
    <property type="project" value="UniProtKB-KW"/>
</dbReference>
<keyword evidence="6 17" id="KW-0808">Transferase</keyword>
<dbReference type="InterPro" id="IPR005467">
    <property type="entry name" value="His_kinase_dom"/>
</dbReference>
<feature type="transmembrane region" description="Helical" evidence="14">
    <location>
        <begin position="88"/>
        <end position="110"/>
    </location>
</feature>
<feature type="domain" description="HAMP" evidence="16">
    <location>
        <begin position="117"/>
        <end position="164"/>
    </location>
</feature>
<evidence type="ECO:0000259" key="16">
    <source>
        <dbReference type="PROSITE" id="PS50885"/>
    </source>
</evidence>
<dbReference type="AlphaFoldDB" id="A0A173TJ43"/>
<evidence type="ECO:0000313" key="17">
    <source>
        <dbReference type="EMBL" id="CUN02701.1"/>
    </source>
</evidence>
<evidence type="ECO:0000256" key="11">
    <source>
        <dbReference type="ARBA" id="ARBA00022989"/>
    </source>
</evidence>
<name>A0A173TJ43_9FIRM</name>
<comment type="catalytic activity">
    <reaction evidence="1">
        <text>ATP + protein L-histidine = ADP + protein N-phospho-L-histidine.</text>
        <dbReference type="EC" id="2.7.13.3"/>
    </reaction>
</comment>
<dbReference type="OrthoDB" id="84942at2"/>
<dbReference type="CDD" id="cd00082">
    <property type="entry name" value="HisKA"/>
    <property type="match status" value="1"/>
</dbReference>
<dbReference type="EC" id="2.7.13.3" evidence="3"/>
<dbReference type="InterPro" id="IPR036097">
    <property type="entry name" value="HisK_dim/P_sf"/>
</dbReference>
<evidence type="ECO:0000256" key="14">
    <source>
        <dbReference type="SAM" id="Phobius"/>
    </source>
</evidence>
<dbReference type="GO" id="GO:0000155">
    <property type="term" value="F:phosphorelay sensor kinase activity"/>
    <property type="evidence" value="ECO:0007669"/>
    <property type="project" value="InterPro"/>
</dbReference>
<evidence type="ECO:0000256" key="1">
    <source>
        <dbReference type="ARBA" id="ARBA00000085"/>
    </source>
</evidence>
<dbReference type="Gene3D" id="1.10.287.130">
    <property type="match status" value="1"/>
</dbReference>
<keyword evidence="7 14" id="KW-0812">Transmembrane</keyword>
<evidence type="ECO:0000256" key="2">
    <source>
        <dbReference type="ARBA" id="ARBA00004651"/>
    </source>
</evidence>
<evidence type="ECO:0000259" key="15">
    <source>
        <dbReference type="PROSITE" id="PS50109"/>
    </source>
</evidence>
<keyword evidence="13 14" id="KW-0472">Membrane</keyword>
<dbReference type="SMART" id="SM00387">
    <property type="entry name" value="HATPase_c"/>
    <property type="match status" value="1"/>
</dbReference>
<dbReference type="Pfam" id="PF00512">
    <property type="entry name" value="HisKA"/>
    <property type="match status" value="1"/>
</dbReference>
<keyword evidence="8" id="KW-0547">Nucleotide-binding</keyword>
<dbReference type="PANTHER" id="PTHR45528">
    <property type="entry name" value="SENSOR HISTIDINE KINASE CPXA"/>
    <property type="match status" value="1"/>
</dbReference>
<evidence type="ECO:0000256" key="5">
    <source>
        <dbReference type="ARBA" id="ARBA00022553"/>
    </source>
</evidence>
<feature type="transmembrane region" description="Helical" evidence="14">
    <location>
        <begin position="12"/>
        <end position="35"/>
    </location>
</feature>
<gene>
    <name evidence="17" type="primary">cssS</name>
    <name evidence="17" type="ORF">ERS852578_01735</name>
</gene>
<dbReference type="InterPro" id="IPR008358">
    <property type="entry name" value="Sig_transdc_His_kin/Pase_MprB"/>
</dbReference>
<evidence type="ECO:0000256" key="4">
    <source>
        <dbReference type="ARBA" id="ARBA00022475"/>
    </source>
</evidence>
<dbReference type="InterPro" id="IPR036890">
    <property type="entry name" value="HATPase_C_sf"/>
</dbReference>
<accession>A0A173TJ43</accession>
<dbReference type="InterPro" id="IPR050398">
    <property type="entry name" value="HssS/ArlS-like"/>
</dbReference>
<keyword evidence="4" id="KW-1003">Cell membrane</keyword>
<dbReference type="SUPFAM" id="SSF47384">
    <property type="entry name" value="Homodimeric domain of signal transducing histidine kinase"/>
    <property type="match status" value="1"/>
</dbReference>
<dbReference type="Pfam" id="PF00672">
    <property type="entry name" value="HAMP"/>
    <property type="match status" value="1"/>
</dbReference>
<feature type="domain" description="Histidine kinase" evidence="15">
    <location>
        <begin position="179"/>
        <end position="393"/>
    </location>
</feature>
<comment type="subcellular location">
    <subcellularLocation>
        <location evidence="2">Cell membrane</location>
        <topology evidence="2">Multi-pass membrane protein</topology>
    </subcellularLocation>
</comment>